<dbReference type="AlphaFoldDB" id="A0A844AT14"/>
<evidence type="ECO:0000313" key="3">
    <source>
        <dbReference type="Proteomes" id="UP000436694"/>
    </source>
</evidence>
<sequence length="239" mass="25837">MDAPAPELEPLVMIPGMMSDARVFAPQLAAFSGFMPVMVAPPVGGDTVEEIAAQMAPQLPMRFALVGLGLGGLVAMELLRRHSDRITRLCLMSASAQPETPADSSEREPHIIGARTGRLEEAVRSIVEPDLMAPVSARLELAQSLIDMGMDMGGELFVAQSRAMQRSADMQSALRRCHGPALVLRGEYDRRVPAKHQSFVAALLPKGELVEVPRASHYPGLENAQLVNQVLAEWLSQPI</sequence>
<accession>A0A844AT14</accession>
<keyword evidence="2" id="KW-0378">Hydrolase</keyword>
<dbReference type="PANTHER" id="PTHR43194">
    <property type="entry name" value="HYDROLASE ALPHA/BETA FOLD FAMILY"/>
    <property type="match status" value="1"/>
</dbReference>
<reference evidence="2 3" key="1">
    <citation type="submission" date="2019-10" db="EMBL/GenBank/DDBJ databases">
        <title>Epibacterium sp. nov., isolated from seawater.</title>
        <authorList>
            <person name="Zhang X."/>
            <person name="Li N."/>
        </authorList>
    </citation>
    <scope>NUCLEOTIDE SEQUENCE [LARGE SCALE GENOMIC DNA]</scope>
    <source>
        <strain evidence="2 3">SM1969</strain>
    </source>
</reference>
<dbReference type="InterPro" id="IPR050228">
    <property type="entry name" value="Carboxylesterase_BioH"/>
</dbReference>
<dbReference type="InterPro" id="IPR029058">
    <property type="entry name" value="AB_hydrolase_fold"/>
</dbReference>
<proteinExistence type="predicted"/>
<dbReference type="Pfam" id="PF12697">
    <property type="entry name" value="Abhydrolase_6"/>
    <property type="match status" value="1"/>
</dbReference>
<dbReference type="RefSeq" id="WP_153547510.1">
    <property type="nucleotide sequence ID" value="NZ_WIXK01000004.1"/>
</dbReference>
<dbReference type="EMBL" id="WIXK01000004">
    <property type="protein sequence ID" value="MQY42897.1"/>
    <property type="molecule type" value="Genomic_DNA"/>
</dbReference>
<feature type="domain" description="AB hydrolase-1" evidence="1">
    <location>
        <begin position="22"/>
        <end position="229"/>
    </location>
</feature>
<dbReference type="PRINTS" id="PR00111">
    <property type="entry name" value="ABHYDROLASE"/>
</dbReference>
<protein>
    <submittedName>
        <fullName evidence="2">Alpha/beta fold hydrolase</fullName>
    </submittedName>
</protein>
<dbReference type="PANTHER" id="PTHR43194:SF2">
    <property type="entry name" value="PEROXISOMAL MEMBRANE PROTEIN LPX1"/>
    <property type="match status" value="1"/>
</dbReference>
<dbReference type="Gene3D" id="3.40.50.1820">
    <property type="entry name" value="alpha/beta hydrolase"/>
    <property type="match status" value="1"/>
</dbReference>
<dbReference type="SUPFAM" id="SSF53474">
    <property type="entry name" value="alpha/beta-Hydrolases"/>
    <property type="match status" value="1"/>
</dbReference>
<gene>
    <name evidence="2" type="ORF">GG681_09600</name>
</gene>
<comment type="caution">
    <text evidence="2">The sequence shown here is derived from an EMBL/GenBank/DDBJ whole genome shotgun (WGS) entry which is preliminary data.</text>
</comment>
<dbReference type="InterPro" id="IPR000073">
    <property type="entry name" value="AB_hydrolase_1"/>
</dbReference>
<keyword evidence="3" id="KW-1185">Reference proteome</keyword>
<dbReference type="GO" id="GO:0016787">
    <property type="term" value="F:hydrolase activity"/>
    <property type="evidence" value="ECO:0007669"/>
    <property type="project" value="UniProtKB-KW"/>
</dbReference>
<evidence type="ECO:0000259" key="1">
    <source>
        <dbReference type="Pfam" id="PF12697"/>
    </source>
</evidence>
<name>A0A844AT14_9RHOB</name>
<organism evidence="2 3">
    <name type="scientific">Tritonibacter aquimaris</name>
    <dbReference type="NCBI Taxonomy" id="2663379"/>
    <lineage>
        <taxon>Bacteria</taxon>
        <taxon>Pseudomonadati</taxon>
        <taxon>Pseudomonadota</taxon>
        <taxon>Alphaproteobacteria</taxon>
        <taxon>Rhodobacterales</taxon>
        <taxon>Paracoccaceae</taxon>
        <taxon>Tritonibacter</taxon>
    </lineage>
</organism>
<evidence type="ECO:0000313" key="2">
    <source>
        <dbReference type="EMBL" id="MQY42897.1"/>
    </source>
</evidence>
<dbReference type="Proteomes" id="UP000436694">
    <property type="component" value="Unassembled WGS sequence"/>
</dbReference>